<dbReference type="GO" id="GO:0009424">
    <property type="term" value="C:bacterial-type flagellum hook"/>
    <property type="evidence" value="ECO:0007669"/>
    <property type="project" value="UniProtKB-UniRule"/>
</dbReference>
<evidence type="ECO:0000256" key="3">
    <source>
        <dbReference type="ARBA" id="ARBA00023054"/>
    </source>
</evidence>
<dbReference type="GO" id="GO:0005576">
    <property type="term" value="C:extracellular region"/>
    <property type="evidence" value="ECO:0007669"/>
    <property type="project" value="UniProtKB-SubCell"/>
</dbReference>
<organism evidence="8 9">
    <name type="scientific">Dactylosporangium matsuzakiense</name>
    <dbReference type="NCBI Taxonomy" id="53360"/>
    <lineage>
        <taxon>Bacteria</taxon>
        <taxon>Bacillati</taxon>
        <taxon>Actinomycetota</taxon>
        <taxon>Actinomycetes</taxon>
        <taxon>Micromonosporales</taxon>
        <taxon>Micromonosporaceae</taxon>
        <taxon>Dactylosporangium</taxon>
    </lineage>
</organism>
<evidence type="ECO:0000259" key="7">
    <source>
        <dbReference type="Pfam" id="PF07195"/>
    </source>
</evidence>
<dbReference type="PANTHER" id="PTHR30288:SF0">
    <property type="entry name" value="FLAGELLAR HOOK-ASSOCIATED PROTEIN 2"/>
    <property type="match status" value="1"/>
</dbReference>
<accession>A0A9W6KX05</accession>
<dbReference type="GO" id="GO:0071973">
    <property type="term" value="P:bacterial-type flagellum-dependent cell motility"/>
    <property type="evidence" value="ECO:0007669"/>
    <property type="project" value="TreeGrafter"/>
</dbReference>
<dbReference type="GO" id="GO:0009421">
    <property type="term" value="C:bacterial-type flagellum filament cap"/>
    <property type="evidence" value="ECO:0007669"/>
    <property type="project" value="InterPro"/>
</dbReference>
<feature type="domain" description="Flagellar hook-associated protein 2 C-terminal" evidence="7">
    <location>
        <begin position="211"/>
        <end position="442"/>
    </location>
</feature>
<dbReference type="InterPro" id="IPR003481">
    <property type="entry name" value="FliD_N"/>
</dbReference>
<comment type="function">
    <text evidence="5">Required for morphogenesis and for the elongation of the flagellar filament by facilitating polymerization of the flagellin monomers at the tip of growing filament. Forms a capping structure, which prevents flagellin subunits (transported through the central channel of the flagellum) from leaking out without polymerization at the distal end.</text>
</comment>
<evidence type="ECO:0000256" key="5">
    <source>
        <dbReference type="RuleBase" id="RU362066"/>
    </source>
</evidence>
<keyword evidence="3" id="KW-0175">Coiled coil</keyword>
<dbReference type="Pfam" id="PF07195">
    <property type="entry name" value="FliD_C"/>
    <property type="match status" value="1"/>
</dbReference>
<dbReference type="Proteomes" id="UP001143480">
    <property type="component" value="Unassembled WGS sequence"/>
</dbReference>
<comment type="caution">
    <text evidence="8">The sequence shown here is derived from an EMBL/GenBank/DDBJ whole genome shotgun (WGS) entry which is preliminary data.</text>
</comment>
<dbReference type="Pfam" id="PF02465">
    <property type="entry name" value="FliD_N"/>
    <property type="match status" value="1"/>
</dbReference>
<dbReference type="PANTHER" id="PTHR30288">
    <property type="entry name" value="FLAGELLAR CAP/ASSEMBLY PROTEIN FLID"/>
    <property type="match status" value="1"/>
</dbReference>
<name>A0A9W6KX05_9ACTN</name>
<evidence type="ECO:0000313" key="8">
    <source>
        <dbReference type="EMBL" id="GLL07955.1"/>
    </source>
</evidence>
<dbReference type="InterPro" id="IPR040026">
    <property type="entry name" value="FliD"/>
</dbReference>
<proteinExistence type="inferred from homology"/>
<evidence type="ECO:0000256" key="4">
    <source>
        <dbReference type="ARBA" id="ARBA00023143"/>
    </source>
</evidence>
<keyword evidence="8" id="KW-0282">Flagellum</keyword>
<reference evidence="8" key="2">
    <citation type="submission" date="2023-01" db="EMBL/GenBank/DDBJ databases">
        <authorList>
            <person name="Sun Q."/>
            <person name="Evtushenko L."/>
        </authorList>
    </citation>
    <scope>NUCLEOTIDE SEQUENCE</scope>
    <source>
        <strain evidence="8">VKM Ac-1321</strain>
    </source>
</reference>
<keyword evidence="8" id="KW-0969">Cilium</keyword>
<comment type="subcellular location">
    <subcellularLocation>
        <location evidence="5">Secreted</location>
    </subcellularLocation>
    <subcellularLocation>
        <location evidence="5">Bacterial flagellum</location>
    </subcellularLocation>
</comment>
<sequence length="456" mass="45843">MVTGASVDGLVSGMQTSSVIAGLMQVEAAPQTALKAKVGTQQKIVSSYQSINSKMSGLLTAAKALNDPTAWKGATATSSSDSVLATTSATGSNQTGSVTFKVKSLAAAESRIFSAGSVAATSDSITSSAGISFTNTATGEVKNLPITDTSLKGVVDAINASSDVPVKATAIQLAPGKYTLQLTSKDTGAASAFSIGGVDGLGADVAATQGSDAVLTVGTTNAFEISSSSNTFKGLMDGLTVTAKAVTKDTDPPVTVGVSSDTDGIAAKVQAMVDAANGALSEIGAQTQNSSGSVPAGTLAGNSSMQQLSSNILQTVSGGAGGLGSLKDVGIELTRDGKLTFDKTKFVSALNADPIKTQSYFNGTTDTDGDGIKDGLADKMVGMANKATQSNTGTLAQLITSGNSAITDLNDRISDWDVRLQQRQATLQKQFTAMETALGSLKNQSSWLSGQLASLG</sequence>
<dbReference type="AlphaFoldDB" id="A0A9W6KX05"/>
<keyword evidence="8" id="KW-0966">Cell projection</keyword>
<comment type="similarity">
    <text evidence="1 5">Belongs to the FliD family.</text>
</comment>
<keyword evidence="9" id="KW-1185">Reference proteome</keyword>
<reference evidence="8" key="1">
    <citation type="journal article" date="2014" name="Int. J. Syst. Evol. Microbiol.">
        <title>Complete genome sequence of Corynebacterium casei LMG S-19264T (=DSM 44701T), isolated from a smear-ripened cheese.</title>
        <authorList>
            <consortium name="US DOE Joint Genome Institute (JGI-PGF)"/>
            <person name="Walter F."/>
            <person name="Albersmeier A."/>
            <person name="Kalinowski J."/>
            <person name="Ruckert C."/>
        </authorList>
    </citation>
    <scope>NUCLEOTIDE SEQUENCE</scope>
    <source>
        <strain evidence="8">VKM Ac-1321</strain>
    </source>
</reference>
<dbReference type="GO" id="GO:0007155">
    <property type="term" value="P:cell adhesion"/>
    <property type="evidence" value="ECO:0007669"/>
    <property type="project" value="InterPro"/>
</dbReference>
<comment type="subunit">
    <text evidence="2 5">Homopentamer.</text>
</comment>
<feature type="domain" description="Flagellar hook-associated protein 2 N-terminal" evidence="6">
    <location>
        <begin position="12"/>
        <end position="108"/>
    </location>
</feature>
<protein>
    <recommendedName>
        <fullName evidence="5">Flagellar hook-associated protein 2</fullName>
        <shortName evidence="5">HAP2</shortName>
    </recommendedName>
    <alternativeName>
        <fullName evidence="5">Flagellar cap protein</fullName>
    </alternativeName>
</protein>
<evidence type="ECO:0000256" key="2">
    <source>
        <dbReference type="ARBA" id="ARBA00011255"/>
    </source>
</evidence>
<evidence type="ECO:0000259" key="6">
    <source>
        <dbReference type="Pfam" id="PF02465"/>
    </source>
</evidence>
<dbReference type="RefSeq" id="WP_261961145.1">
    <property type="nucleotide sequence ID" value="NZ_BAAAXA010000001.1"/>
</dbReference>
<evidence type="ECO:0000256" key="1">
    <source>
        <dbReference type="ARBA" id="ARBA00009764"/>
    </source>
</evidence>
<keyword evidence="5" id="KW-0964">Secreted</keyword>
<dbReference type="InterPro" id="IPR010809">
    <property type="entry name" value="FliD_C"/>
</dbReference>
<gene>
    <name evidence="8" type="primary">fliD</name>
    <name evidence="8" type="ORF">GCM10017581_097140</name>
</gene>
<dbReference type="EMBL" id="BSFP01000118">
    <property type="protein sequence ID" value="GLL07955.1"/>
    <property type="molecule type" value="Genomic_DNA"/>
</dbReference>
<keyword evidence="4 5" id="KW-0975">Bacterial flagellum</keyword>
<evidence type="ECO:0000313" key="9">
    <source>
        <dbReference type="Proteomes" id="UP001143480"/>
    </source>
</evidence>